<dbReference type="AlphaFoldDB" id="A0A397S553"/>
<name>A0A397S553_9GLOM</name>
<feature type="compositionally biased region" description="Polar residues" evidence="1">
    <location>
        <begin position="170"/>
        <end position="181"/>
    </location>
</feature>
<feature type="compositionally biased region" description="Low complexity" evidence="1">
    <location>
        <begin position="456"/>
        <end position="467"/>
    </location>
</feature>
<reference evidence="2 3" key="1">
    <citation type="submission" date="2018-06" db="EMBL/GenBank/DDBJ databases">
        <title>Comparative genomics reveals the genomic features of Rhizophagus irregularis, R. cerebriforme, R. diaphanum and Gigaspora rosea, and their symbiotic lifestyle signature.</title>
        <authorList>
            <person name="Morin E."/>
            <person name="San Clemente H."/>
            <person name="Chen E.C.H."/>
            <person name="De La Providencia I."/>
            <person name="Hainaut M."/>
            <person name="Kuo A."/>
            <person name="Kohler A."/>
            <person name="Murat C."/>
            <person name="Tang N."/>
            <person name="Roy S."/>
            <person name="Loubradou J."/>
            <person name="Henrissat B."/>
            <person name="Grigoriev I.V."/>
            <person name="Corradi N."/>
            <person name="Roux C."/>
            <person name="Martin F.M."/>
        </authorList>
    </citation>
    <scope>NUCLEOTIDE SEQUENCE [LARGE SCALE GENOMIC DNA]</scope>
    <source>
        <strain evidence="2 3">DAOM 227022</strain>
    </source>
</reference>
<feature type="compositionally biased region" description="Low complexity" evidence="1">
    <location>
        <begin position="337"/>
        <end position="354"/>
    </location>
</feature>
<dbReference type="EMBL" id="QKYT01000842">
    <property type="protein sequence ID" value="RIA81128.1"/>
    <property type="molecule type" value="Genomic_DNA"/>
</dbReference>
<evidence type="ECO:0000313" key="3">
    <source>
        <dbReference type="Proteomes" id="UP000265703"/>
    </source>
</evidence>
<evidence type="ECO:0008006" key="4">
    <source>
        <dbReference type="Google" id="ProtNLM"/>
    </source>
</evidence>
<feature type="region of interest" description="Disordered" evidence="1">
    <location>
        <begin position="337"/>
        <end position="356"/>
    </location>
</feature>
<evidence type="ECO:0000313" key="2">
    <source>
        <dbReference type="EMBL" id="RIA81128.1"/>
    </source>
</evidence>
<keyword evidence="3" id="KW-1185">Reference proteome</keyword>
<feature type="region of interest" description="Disordered" evidence="1">
    <location>
        <begin position="153"/>
        <end position="181"/>
    </location>
</feature>
<dbReference type="Proteomes" id="UP000265703">
    <property type="component" value="Unassembled WGS sequence"/>
</dbReference>
<sequence>MFESLTDVVSMSDVSDHDVDLLSLLNSQSSAISDISIEDSASFNTLNTISTSATNSSQDITHSSRISSPLKLSYIPETVSESEEENQISNISKNVTSVYDAINEALNQSTIEGISELKISVDPESIIQEEDTFEQSEGRKESLLDPINRLKELMNSQPPFPDDSNHLESLESNTENHSSQESLPVEHLMTFANHDEYNPISIPFDTNNNFVNISNPSAISEELSVKFRKKRVAPEALISDDIKQMMSRVQRTNTYVAKLNSLKQETTGLQKWININIGREPPLIIKNYRLGSHKTSSTLASSAINKIYSNPALVKSTSSQPSLSTISRIITENSVDTSFTNSSSMSSNKSGSTTRNSLDLAIQASSLRGRPMSPPLSPRTKTSNFLNISNLSRHNSFSKPSRPPIFMPPAVMNNPSANSPTSPTSSNKILKNVTPIKPRQRRLSFQAVTSRFSLGSSTPTSPSFPTTIEEKNVPSSSSNFVDEAALNKLCDVLPHADREVLSKYLCAAGGKDDLMAVDLYMRDLRNGEIL</sequence>
<comment type="caution">
    <text evidence="2">The sequence shown here is derived from an EMBL/GenBank/DDBJ whole genome shotgun (WGS) entry which is preliminary data.</text>
</comment>
<organism evidence="2 3">
    <name type="scientific">Glomus cerebriforme</name>
    <dbReference type="NCBI Taxonomy" id="658196"/>
    <lineage>
        <taxon>Eukaryota</taxon>
        <taxon>Fungi</taxon>
        <taxon>Fungi incertae sedis</taxon>
        <taxon>Mucoromycota</taxon>
        <taxon>Glomeromycotina</taxon>
        <taxon>Glomeromycetes</taxon>
        <taxon>Glomerales</taxon>
        <taxon>Glomeraceae</taxon>
        <taxon>Glomus</taxon>
    </lineage>
</organism>
<dbReference type="STRING" id="658196.A0A397S553"/>
<feature type="region of interest" description="Disordered" evidence="1">
    <location>
        <begin position="454"/>
        <end position="477"/>
    </location>
</feature>
<protein>
    <recommendedName>
        <fullName evidence="4">CUE domain-containing protein</fullName>
    </recommendedName>
</protein>
<evidence type="ECO:0000256" key="1">
    <source>
        <dbReference type="SAM" id="MobiDB-lite"/>
    </source>
</evidence>
<accession>A0A397S553</accession>
<gene>
    <name evidence="2" type="ORF">C1645_575139</name>
</gene>
<dbReference type="OrthoDB" id="2413468at2759"/>
<proteinExistence type="predicted"/>